<feature type="signal peptide" evidence="2">
    <location>
        <begin position="1"/>
        <end position="18"/>
    </location>
</feature>
<dbReference type="RefSeq" id="XP_056770441.1">
    <property type="nucleotide sequence ID" value="XM_056906334.1"/>
</dbReference>
<feature type="chain" id="PRO_5041942724" evidence="2">
    <location>
        <begin position="19"/>
        <end position="170"/>
    </location>
</feature>
<keyword evidence="1" id="KW-1133">Transmembrane helix</keyword>
<keyword evidence="2" id="KW-0732">Signal</keyword>
<dbReference type="EMBL" id="JAPVEA010000002">
    <property type="protein sequence ID" value="KAJ5461399.1"/>
    <property type="molecule type" value="Genomic_DNA"/>
</dbReference>
<dbReference type="AlphaFoldDB" id="A0AAD6CE01"/>
<reference evidence="3" key="1">
    <citation type="submission" date="2022-12" db="EMBL/GenBank/DDBJ databases">
        <authorList>
            <person name="Petersen C."/>
        </authorList>
    </citation>
    <scope>NUCLEOTIDE SEQUENCE</scope>
    <source>
        <strain evidence="3">IBT 16125</strain>
    </source>
</reference>
<name>A0AAD6CE01_9EURO</name>
<keyword evidence="4" id="KW-1185">Reference proteome</keyword>
<comment type="caution">
    <text evidence="3">The sequence shown here is derived from an EMBL/GenBank/DDBJ whole genome shotgun (WGS) entry which is preliminary data.</text>
</comment>
<evidence type="ECO:0000313" key="4">
    <source>
        <dbReference type="Proteomes" id="UP001213681"/>
    </source>
</evidence>
<gene>
    <name evidence="3" type="ORF">N7458_002951</name>
</gene>
<evidence type="ECO:0000256" key="1">
    <source>
        <dbReference type="SAM" id="Phobius"/>
    </source>
</evidence>
<dbReference type="GeneID" id="81596577"/>
<accession>A0AAD6CE01</accession>
<keyword evidence="1" id="KW-0812">Transmembrane</keyword>
<dbReference type="Proteomes" id="UP001213681">
    <property type="component" value="Unassembled WGS sequence"/>
</dbReference>
<evidence type="ECO:0000313" key="3">
    <source>
        <dbReference type="EMBL" id="KAJ5461399.1"/>
    </source>
</evidence>
<proteinExistence type="predicted"/>
<reference evidence="3" key="2">
    <citation type="journal article" date="2023" name="IMA Fungus">
        <title>Comparative genomic study of the Penicillium genus elucidates a diverse pangenome and 15 lateral gene transfer events.</title>
        <authorList>
            <person name="Petersen C."/>
            <person name="Sorensen T."/>
            <person name="Nielsen M.R."/>
            <person name="Sondergaard T.E."/>
            <person name="Sorensen J.L."/>
            <person name="Fitzpatrick D.A."/>
            <person name="Frisvad J.C."/>
            <person name="Nielsen K.L."/>
        </authorList>
    </citation>
    <scope>NUCLEOTIDE SEQUENCE</scope>
    <source>
        <strain evidence="3">IBT 16125</strain>
    </source>
</reference>
<organism evidence="3 4">
    <name type="scientific">Penicillium daleae</name>
    <dbReference type="NCBI Taxonomy" id="63821"/>
    <lineage>
        <taxon>Eukaryota</taxon>
        <taxon>Fungi</taxon>
        <taxon>Dikarya</taxon>
        <taxon>Ascomycota</taxon>
        <taxon>Pezizomycotina</taxon>
        <taxon>Eurotiomycetes</taxon>
        <taxon>Eurotiomycetidae</taxon>
        <taxon>Eurotiales</taxon>
        <taxon>Aspergillaceae</taxon>
        <taxon>Penicillium</taxon>
    </lineage>
</organism>
<keyword evidence="1" id="KW-0472">Membrane</keyword>
<feature type="transmembrane region" description="Helical" evidence="1">
    <location>
        <begin position="146"/>
        <end position="166"/>
    </location>
</feature>
<evidence type="ECO:0000256" key="2">
    <source>
        <dbReference type="SAM" id="SignalP"/>
    </source>
</evidence>
<protein>
    <submittedName>
        <fullName evidence="3">Uncharacterized protein</fullName>
    </submittedName>
</protein>
<sequence>MLLARLSLAVAFTSLVTAAALPSPPTLQKISPSIDAESLLSRDASWAPAAQSYNEQHYHLNKRSPYYLPETVLDEDEIADRLTALREAGLVTSGRGQTASKSIESPDAGIDTRARMIPVRDLMSELDRLEATQSVWEMLPSLLPPLRFFVIASSIIAILTVIRGCLRAQR</sequence>